<proteinExistence type="predicted"/>
<evidence type="ECO:0000313" key="1">
    <source>
        <dbReference type="EMBL" id="BCG25573.1"/>
    </source>
</evidence>
<protein>
    <submittedName>
        <fullName evidence="1">Baeyer-Villiger monooxygenase</fullName>
    </submittedName>
</protein>
<name>A0A6J4E6K5_9PSED</name>
<dbReference type="EMBL" id="AP023189">
    <property type="protein sequence ID" value="BCG25573.1"/>
    <property type="molecule type" value="Genomic_DNA"/>
</dbReference>
<dbReference type="AlphaFoldDB" id="A0A6J4E6K5"/>
<dbReference type="RefSeq" id="WP_173178270.1">
    <property type="nucleotide sequence ID" value="NZ_AP023189.1"/>
</dbReference>
<dbReference type="GO" id="GO:0004499">
    <property type="term" value="F:N,N-dimethylaniline monooxygenase activity"/>
    <property type="evidence" value="ECO:0007669"/>
    <property type="project" value="InterPro"/>
</dbReference>
<dbReference type="Proteomes" id="UP001054892">
    <property type="component" value="Unassembled WGS sequence"/>
</dbReference>
<dbReference type="GO" id="GO:0050660">
    <property type="term" value="F:flavin adenine dinucleotide binding"/>
    <property type="evidence" value="ECO:0007669"/>
    <property type="project" value="InterPro"/>
</dbReference>
<sequence length="521" mass="58079">MNAPVSPPTPARHCKVAIIGSGFSGLGMAIRLKQKGENDFLLFEKEAGVGGTWRVNNYPGCGCDVQSHLYSFSFEPNPNWTRMFAKQGEIKSYLEGCWEKYRLQDKTLLGTEITRVAWSDSEELWHIDDAAGNHYTAQFVVSGMGALSTPSIPYLDGLENFAGKRFHSQQWDHDYDLAGKRIAVIGTGASAIQFVPQIQKVVGQLDLYQRTAPWVMPKPDRAISENERSRFKRFPILQKLWRGGIYAVLESRVIGFALTPKVMKLAQLVAKGYIKRKIKDPVLRAKVTPDYTMGCKRVLISNDYYPSLTQPNVDVITDGIKEIRANSIVTRDGQERPVDAIIFGTGFTPSDPLPRGVVFGRNGVDLLDTWPEGPEAYKGTMTAGFPNLFFLMGPNTGLGHNSMVYMIESQIHYVLGALDLLDQRKLQSLEVKREVQDRFNGKIQGSLGNTVWNAGGCKSWYIHPVSGRNCTVWPGFTWRFRLLTRNFDPAAYHFSRIQPVHAAQGPLTFAAPAETAEGVPA</sequence>
<dbReference type="SUPFAM" id="SSF51905">
    <property type="entry name" value="FAD/NAD(P)-binding domain"/>
    <property type="match status" value="1"/>
</dbReference>
<gene>
    <name evidence="1" type="ORF">TUM18999_37640</name>
    <name evidence="2" type="ORF">TUM20286_41720</name>
</gene>
<keyword evidence="4" id="KW-1185">Reference proteome</keyword>
<dbReference type="Gene3D" id="3.50.50.60">
    <property type="entry name" value="FAD/NAD(P)-binding domain"/>
    <property type="match status" value="2"/>
</dbReference>
<dbReference type="InterPro" id="IPR051209">
    <property type="entry name" value="FAD-bind_Monooxygenase_sf"/>
</dbReference>
<reference evidence="1 3" key="1">
    <citation type="submission" date="2020-05" db="EMBL/GenBank/DDBJ databases">
        <title>Characterization of novel class B3 metallo-beta-lactamase from novel Pseudomonas species.</title>
        <authorList>
            <person name="Yamada K."/>
            <person name="Aoki K."/>
            <person name="Ishii Y."/>
        </authorList>
    </citation>
    <scope>NUCLEOTIDE SEQUENCE [LARGE SCALE GENOMIC DNA]</scope>
    <source>
        <strain evidence="1 3">TUM18999</strain>
        <strain evidence="2 4">TUM20286</strain>
    </source>
</reference>
<evidence type="ECO:0000313" key="4">
    <source>
        <dbReference type="Proteomes" id="UP001054892"/>
    </source>
</evidence>
<dbReference type="GO" id="GO:0050661">
    <property type="term" value="F:NADP binding"/>
    <property type="evidence" value="ECO:0007669"/>
    <property type="project" value="InterPro"/>
</dbReference>
<keyword evidence="1" id="KW-0560">Oxidoreductase</keyword>
<dbReference type="InterPro" id="IPR036188">
    <property type="entry name" value="FAD/NAD-bd_sf"/>
</dbReference>
<dbReference type="PANTHER" id="PTHR42877:SF4">
    <property type="entry name" value="FAD_NAD(P)-BINDING DOMAIN-CONTAINING PROTEIN-RELATED"/>
    <property type="match status" value="1"/>
</dbReference>
<evidence type="ECO:0000313" key="3">
    <source>
        <dbReference type="Proteomes" id="UP000509383"/>
    </source>
</evidence>
<evidence type="ECO:0000313" key="2">
    <source>
        <dbReference type="EMBL" id="GJN54420.1"/>
    </source>
</evidence>
<accession>A0A6J4E6K5</accession>
<dbReference type="EMBL" id="BQKM01000011">
    <property type="protein sequence ID" value="GJN54420.1"/>
    <property type="molecule type" value="Genomic_DNA"/>
</dbReference>
<dbReference type="Pfam" id="PF13450">
    <property type="entry name" value="NAD_binding_8"/>
    <property type="match status" value="1"/>
</dbReference>
<organism evidence="1 3">
    <name type="scientific">Pseudomonas tohonis</name>
    <dbReference type="NCBI Taxonomy" id="2725477"/>
    <lineage>
        <taxon>Bacteria</taxon>
        <taxon>Pseudomonadati</taxon>
        <taxon>Pseudomonadota</taxon>
        <taxon>Gammaproteobacteria</taxon>
        <taxon>Pseudomonadales</taxon>
        <taxon>Pseudomonadaceae</taxon>
        <taxon>Pseudomonas</taxon>
    </lineage>
</organism>
<dbReference type="Proteomes" id="UP000509383">
    <property type="component" value="Chromosome"/>
</dbReference>
<keyword evidence="1" id="KW-0503">Monooxygenase</keyword>
<dbReference type="KEGG" id="ptw:TUM18999_37640"/>
<dbReference type="PANTHER" id="PTHR42877">
    <property type="entry name" value="L-ORNITHINE N(5)-MONOOXYGENASE-RELATED"/>
    <property type="match status" value="1"/>
</dbReference>